<keyword evidence="2" id="KW-0732">Signal</keyword>
<keyword evidence="4" id="KW-1185">Reference proteome</keyword>
<evidence type="ECO:0000313" key="4">
    <source>
        <dbReference type="Proteomes" id="UP000054279"/>
    </source>
</evidence>
<dbReference type="Proteomes" id="UP000054279">
    <property type="component" value="Unassembled WGS sequence"/>
</dbReference>
<reference evidence="3 4" key="1">
    <citation type="submission" date="2014-06" db="EMBL/GenBank/DDBJ databases">
        <title>Evolutionary Origins and Diversification of the Mycorrhizal Mutualists.</title>
        <authorList>
            <consortium name="DOE Joint Genome Institute"/>
            <consortium name="Mycorrhizal Genomics Consortium"/>
            <person name="Kohler A."/>
            <person name="Kuo A."/>
            <person name="Nagy L.G."/>
            <person name="Floudas D."/>
            <person name="Copeland A."/>
            <person name="Barry K.W."/>
            <person name="Cichocki N."/>
            <person name="Veneault-Fourrey C."/>
            <person name="LaButti K."/>
            <person name="Lindquist E.A."/>
            <person name="Lipzen A."/>
            <person name="Lundell T."/>
            <person name="Morin E."/>
            <person name="Murat C."/>
            <person name="Riley R."/>
            <person name="Ohm R."/>
            <person name="Sun H."/>
            <person name="Tunlid A."/>
            <person name="Henrissat B."/>
            <person name="Grigoriev I.V."/>
            <person name="Hibbett D.S."/>
            <person name="Martin F."/>
        </authorList>
    </citation>
    <scope>NUCLEOTIDE SEQUENCE [LARGE SCALE GENOMIC DNA]</scope>
    <source>
        <strain evidence="3 4">SS14</strain>
    </source>
</reference>
<dbReference type="EMBL" id="KN837115">
    <property type="protein sequence ID" value="KIJ44797.1"/>
    <property type="molecule type" value="Genomic_DNA"/>
</dbReference>
<proteinExistence type="predicted"/>
<accession>A0A0C9VR06</accession>
<dbReference type="AlphaFoldDB" id="A0A0C9VR06"/>
<evidence type="ECO:0000256" key="1">
    <source>
        <dbReference type="SAM" id="MobiDB-lite"/>
    </source>
</evidence>
<feature type="compositionally biased region" description="Basic and acidic residues" evidence="1">
    <location>
        <begin position="64"/>
        <end position="75"/>
    </location>
</feature>
<sequence>MAMIKLTLMPTGFSIATAIEVFLDDEDGVNGWNKEDMQELKKEHSSSRYRTLPPTPSTSSVEEYAMHSDQAEPRRFGKGKGRANN</sequence>
<feature type="chain" id="PRO_5002204909" evidence="2">
    <location>
        <begin position="19"/>
        <end position="85"/>
    </location>
</feature>
<evidence type="ECO:0000313" key="3">
    <source>
        <dbReference type="EMBL" id="KIJ44797.1"/>
    </source>
</evidence>
<feature type="signal peptide" evidence="2">
    <location>
        <begin position="1"/>
        <end position="18"/>
    </location>
</feature>
<gene>
    <name evidence="3" type="ORF">M422DRAFT_251784</name>
</gene>
<evidence type="ECO:0000256" key="2">
    <source>
        <dbReference type="SAM" id="SignalP"/>
    </source>
</evidence>
<dbReference type="HOGENOM" id="CLU_2442285_0_0_1"/>
<organism evidence="3 4">
    <name type="scientific">Sphaerobolus stellatus (strain SS14)</name>
    <dbReference type="NCBI Taxonomy" id="990650"/>
    <lineage>
        <taxon>Eukaryota</taxon>
        <taxon>Fungi</taxon>
        <taxon>Dikarya</taxon>
        <taxon>Basidiomycota</taxon>
        <taxon>Agaricomycotina</taxon>
        <taxon>Agaricomycetes</taxon>
        <taxon>Phallomycetidae</taxon>
        <taxon>Geastrales</taxon>
        <taxon>Sphaerobolaceae</taxon>
        <taxon>Sphaerobolus</taxon>
    </lineage>
</organism>
<feature type="compositionally biased region" description="Basic residues" evidence="1">
    <location>
        <begin position="76"/>
        <end position="85"/>
    </location>
</feature>
<name>A0A0C9VR06_SPHS4</name>
<protein>
    <submittedName>
        <fullName evidence="3">Uncharacterized protein</fullName>
    </submittedName>
</protein>
<feature type="region of interest" description="Disordered" evidence="1">
    <location>
        <begin position="37"/>
        <end position="85"/>
    </location>
</feature>
<feature type="compositionally biased region" description="Basic and acidic residues" evidence="1">
    <location>
        <begin position="37"/>
        <end position="46"/>
    </location>
</feature>